<organism evidence="1 2">
    <name type="scientific">Nitrosomonas oligotropha</name>
    <dbReference type="NCBI Taxonomy" id="42354"/>
    <lineage>
        <taxon>Bacteria</taxon>
        <taxon>Pseudomonadati</taxon>
        <taxon>Pseudomonadota</taxon>
        <taxon>Betaproteobacteria</taxon>
        <taxon>Nitrosomonadales</taxon>
        <taxon>Nitrosomonadaceae</taxon>
        <taxon>Nitrosomonas</taxon>
    </lineage>
</organism>
<accession>A0A1H8PKJ4</accession>
<dbReference type="RefSeq" id="WP_090321951.1">
    <property type="nucleotide sequence ID" value="NZ_FNOE01000034.1"/>
</dbReference>
<protein>
    <submittedName>
        <fullName evidence="1">Uncharacterized protein</fullName>
    </submittedName>
</protein>
<reference evidence="2" key="1">
    <citation type="submission" date="2016-10" db="EMBL/GenBank/DDBJ databases">
        <authorList>
            <person name="Varghese N."/>
            <person name="Submissions S."/>
        </authorList>
    </citation>
    <scope>NUCLEOTIDE SEQUENCE [LARGE SCALE GENOMIC DNA]</scope>
    <source>
        <strain evidence="2">Nm76</strain>
    </source>
</reference>
<proteinExistence type="predicted"/>
<dbReference type="EMBL" id="FODO01000009">
    <property type="protein sequence ID" value="SEO42306.1"/>
    <property type="molecule type" value="Genomic_DNA"/>
</dbReference>
<evidence type="ECO:0000313" key="2">
    <source>
        <dbReference type="Proteomes" id="UP000198814"/>
    </source>
</evidence>
<dbReference type="Proteomes" id="UP000198814">
    <property type="component" value="Unassembled WGS sequence"/>
</dbReference>
<dbReference type="STRING" id="42354.SAMN05216333_109118"/>
<evidence type="ECO:0000313" key="1">
    <source>
        <dbReference type="EMBL" id="SEO42306.1"/>
    </source>
</evidence>
<dbReference type="AlphaFoldDB" id="A0A1H8PKJ4"/>
<sequence>MENTGNQSIAITSRKVGLKKFFDCLYYEIIKHNLKIVMVRNFEFLPQQNIARDIDLIIRETDLDVWLLCLNKICTELSVHCKVKKISSYCINMIIEGVDDKNNDLQLDLNYRFNWRGIDFYSTEQLYQESIAYGSTYINVAGSGVRCFITLCHSYLYGGFLPRKYISVFRNLAGDLKELEKFNELSDHLLGKWARKNLWKRLYSENFYVPRWLANIHRIGIFVHGFYRKPRYTTMSLLESYKTPRIKVGL</sequence>
<keyword evidence="2" id="KW-1185">Reference proteome</keyword>
<name>A0A1H8PKJ4_9PROT</name>
<gene>
    <name evidence="1" type="ORF">SAMN05216333_109118</name>
</gene>